<dbReference type="PANTHER" id="PTHR47064:SF2">
    <property type="entry name" value="SMP-30_GLUCONOLACTONASE_LRE-LIKE REGION DOMAIN-CONTAINING PROTEIN-RELATED"/>
    <property type="match status" value="1"/>
</dbReference>
<reference evidence="3 4" key="1">
    <citation type="journal article" date="2019" name="Nat. Ecol. Evol.">
        <title>Megaphylogeny resolves global patterns of mushroom evolution.</title>
        <authorList>
            <person name="Varga T."/>
            <person name="Krizsan K."/>
            <person name="Foldi C."/>
            <person name="Dima B."/>
            <person name="Sanchez-Garcia M."/>
            <person name="Sanchez-Ramirez S."/>
            <person name="Szollosi G.J."/>
            <person name="Szarkandi J.G."/>
            <person name="Papp V."/>
            <person name="Albert L."/>
            <person name="Andreopoulos W."/>
            <person name="Angelini C."/>
            <person name="Antonin V."/>
            <person name="Barry K.W."/>
            <person name="Bougher N.L."/>
            <person name="Buchanan P."/>
            <person name="Buyck B."/>
            <person name="Bense V."/>
            <person name="Catcheside P."/>
            <person name="Chovatia M."/>
            <person name="Cooper J."/>
            <person name="Damon W."/>
            <person name="Desjardin D."/>
            <person name="Finy P."/>
            <person name="Geml J."/>
            <person name="Haridas S."/>
            <person name="Hughes K."/>
            <person name="Justo A."/>
            <person name="Karasinski D."/>
            <person name="Kautmanova I."/>
            <person name="Kiss B."/>
            <person name="Kocsube S."/>
            <person name="Kotiranta H."/>
            <person name="LaButti K.M."/>
            <person name="Lechner B.E."/>
            <person name="Liimatainen K."/>
            <person name="Lipzen A."/>
            <person name="Lukacs Z."/>
            <person name="Mihaltcheva S."/>
            <person name="Morgado L.N."/>
            <person name="Niskanen T."/>
            <person name="Noordeloos M.E."/>
            <person name="Ohm R.A."/>
            <person name="Ortiz-Santana B."/>
            <person name="Ovrebo C."/>
            <person name="Racz N."/>
            <person name="Riley R."/>
            <person name="Savchenko A."/>
            <person name="Shiryaev A."/>
            <person name="Soop K."/>
            <person name="Spirin V."/>
            <person name="Szebenyi C."/>
            <person name="Tomsovsky M."/>
            <person name="Tulloss R.E."/>
            <person name="Uehling J."/>
            <person name="Grigoriev I.V."/>
            <person name="Vagvolgyi C."/>
            <person name="Papp T."/>
            <person name="Martin F.M."/>
            <person name="Miettinen O."/>
            <person name="Hibbett D.S."/>
            <person name="Nagy L.G."/>
        </authorList>
    </citation>
    <scope>NUCLEOTIDE SEQUENCE [LARGE SCALE GENOMIC DNA]</scope>
    <source>
        <strain evidence="3 4">CBS 166.37</strain>
    </source>
</reference>
<dbReference type="STRING" id="68775.A0A5C3LJR1"/>
<dbReference type="Pfam" id="PF08450">
    <property type="entry name" value="SGL"/>
    <property type="match status" value="1"/>
</dbReference>
<dbReference type="SUPFAM" id="SSF63829">
    <property type="entry name" value="Calcium-dependent phosphotriesterase"/>
    <property type="match status" value="1"/>
</dbReference>
<accession>A0A5C3LJR1</accession>
<protein>
    <recommendedName>
        <fullName evidence="2">SMP-30/Gluconolactonase/LRE-like region domain-containing protein</fullName>
    </recommendedName>
</protein>
<evidence type="ECO:0000313" key="3">
    <source>
        <dbReference type="EMBL" id="TFK32978.1"/>
    </source>
</evidence>
<feature type="signal peptide" evidence="1">
    <location>
        <begin position="1"/>
        <end position="20"/>
    </location>
</feature>
<dbReference type="InterPro" id="IPR013658">
    <property type="entry name" value="SGL"/>
</dbReference>
<evidence type="ECO:0000259" key="2">
    <source>
        <dbReference type="Pfam" id="PF08450"/>
    </source>
</evidence>
<dbReference type="EMBL" id="ML213658">
    <property type="protein sequence ID" value="TFK32978.1"/>
    <property type="molecule type" value="Genomic_DNA"/>
</dbReference>
<gene>
    <name evidence="3" type="ORF">BDQ12DRAFT_700975</name>
</gene>
<organism evidence="3 4">
    <name type="scientific">Crucibulum laeve</name>
    <dbReference type="NCBI Taxonomy" id="68775"/>
    <lineage>
        <taxon>Eukaryota</taxon>
        <taxon>Fungi</taxon>
        <taxon>Dikarya</taxon>
        <taxon>Basidiomycota</taxon>
        <taxon>Agaricomycotina</taxon>
        <taxon>Agaricomycetes</taxon>
        <taxon>Agaricomycetidae</taxon>
        <taxon>Agaricales</taxon>
        <taxon>Agaricineae</taxon>
        <taxon>Nidulariaceae</taxon>
        <taxon>Crucibulum</taxon>
    </lineage>
</organism>
<dbReference type="InterPro" id="IPR011042">
    <property type="entry name" value="6-blade_b-propeller_TolB-like"/>
</dbReference>
<sequence>MMVSLRIVISLQVLTYAVLSLTQNAAPFKLPPQSVFIDSPSFAVLGENATFRQSSLFQLFNPTNTTPPFFQIFDQSFLSIIGPSPFIREIASNNTFPFAYEAPIFNSKTNEVFFSSSISMKDVDAALAVNSTSTINVPVTEVCLIFNLMVVTATHAFILQLDLPETVQMTNGGTGPFKGSLLFVTNGRGPRPASVVLVNPLSPNNATVLLDNFFGRQFNSLDDVKVHPSGNIFFTDLTIASIDHIRPPPLIPPQVYRLDPNARTVRVVATGFMEPNGIAFSPDGETAYISDTGSLAATVDQTKTATIFAFDVDKKTQAFKNRSVFAYTDAGIPDGIHVDTKGNVYAGCGDGVQVWNDEGTLLGKFFIGSSIANMIFTGDGRMVILAGNKIFLANIAAKGLPPLFP</sequence>
<name>A0A5C3LJR1_9AGAR</name>
<feature type="chain" id="PRO_5022914953" description="SMP-30/Gluconolactonase/LRE-like region domain-containing protein" evidence="1">
    <location>
        <begin position="21"/>
        <end position="405"/>
    </location>
</feature>
<feature type="domain" description="SMP-30/Gluconolactonase/LRE-like region" evidence="2">
    <location>
        <begin position="196"/>
        <end position="380"/>
    </location>
</feature>
<proteinExistence type="predicted"/>
<dbReference type="PANTHER" id="PTHR47064">
    <property type="entry name" value="PUTATIVE (AFU_ORTHOLOGUE AFUA_1G08990)-RELATED"/>
    <property type="match status" value="1"/>
</dbReference>
<evidence type="ECO:0000256" key="1">
    <source>
        <dbReference type="SAM" id="SignalP"/>
    </source>
</evidence>
<dbReference type="Proteomes" id="UP000308652">
    <property type="component" value="Unassembled WGS sequence"/>
</dbReference>
<keyword evidence="1" id="KW-0732">Signal</keyword>
<evidence type="ECO:0000313" key="4">
    <source>
        <dbReference type="Proteomes" id="UP000308652"/>
    </source>
</evidence>
<dbReference type="Gene3D" id="2.120.10.30">
    <property type="entry name" value="TolB, C-terminal domain"/>
    <property type="match status" value="1"/>
</dbReference>
<dbReference type="InterPro" id="IPR052988">
    <property type="entry name" value="Oryzine_lactonohydrolase"/>
</dbReference>
<dbReference type="AlphaFoldDB" id="A0A5C3LJR1"/>
<keyword evidence="4" id="KW-1185">Reference proteome</keyword>
<dbReference type="OrthoDB" id="423498at2759"/>